<dbReference type="EMBL" id="JACHGY010000001">
    <property type="protein sequence ID" value="MBB6431446.1"/>
    <property type="molecule type" value="Genomic_DNA"/>
</dbReference>
<dbReference type="CDD" id="cd00402">
    <property type="entry name" value="Riboflavin_synthase_like"/>
    <property type="match status" value="1"/>
</dbReference>
<evidence type="ECO:0000256" key="5">
    <source>
        <dbReference type="ARBA" id="ARBA00022619"/>
    </source>
</evidence>
<evidence type="ECO:0000313" key="12">
    <source>
        <dbReference type="Proteomes" id="UP000541810"/>
    </source>
</evidence>
<evidence type="ECO:0000256" key="3">
    <source>
        <dbReference type="ARBA" id="ARBA00012827"/>
    </source>
</evidence>
<name>A0A7X0LMA6_9BACT</name>
<dbReference type="RefSeq" id="WP_184678912.1">
    <property type="nucleotide sequence ID" value="NZ_JACHGY010000001.1"/>
</dbReference>
<feature type="repeat" description="Lumazine-binding" evidence="9">
    <location>
        <begin position="1"/>
        <end position="99"/>
    </location>
</feature>
<dbReference type="InterPro" id="IPR023366">
    <property type="entry name" value="ATP_synth_asu-like_sf"/>
</dbReference>
<dbReference type="NCBIfam" id="NF009566">
    <property type="entry name" value="PRK13020.1"/>
    <property type="match status" value="1"/>
</dbReference>
<evidence type="ECO:0000256" key="9">
    <source>
        <dbReference type="PROSITE-ProRule" id="PRU00524"/>
    </source>
</evidence>
<dbReference type="InterPro" id="IPR001783">
    <property type="entry name" value="Lumazine-bd"/>
</dbReference>
<dbReference type="GO" id="GO:0004746">
    <property type="term" value="F:riboflavin synthase activity"/>
    <property type="evidence" value="ECO:0007669"/>
    <property type="project" value="UniProtKB-UniRule"/>
</dbReference>
<dbReference type="PROSITE" id="PS51177">
    <property type="entry name" value="LUMAZINE_BIND"/>
    <property type="match status" value="2"/>
</dbReference>
<proteinExistence type="predicted"/>
<dbReference type="InterPro" id="IPR017938">
    <property type="entry name" value="Riboflavin_synthase-like_b-brl"/>
</dbReference>
<evidence type="ECO:0000256" key="1">
    <source>
        <dbReference type="ARBA" id="ARBA00002803"/>
    </source>
</evidence>
<comment type="pathway">
    <text evidence="2">Cofactor biosynthesis; riboflavin biosynthesis; riboflavin from 2-hydroxy-3-oxobutyl phosphate and 5-amino-6-(D-ribitylamino)uracil: step 2/2.</text>
</comment>
<accession>A0A7X0LMA6</accession>
<keyword evidence="6 11" id="KW-0808">Transferase</keyword>
<reference evidence="11 12" key="1">
    <citation type="submission" date="2020-08" db="EMBL/GenBank/DDBJ databases">
        <title>Genomic Encyclopedia of Type Strains, Phase IV (KMG-IV): sequencing the most valuable type-strain genomes for metagenomic binning, comparative biology and taxonomic classification.</title>
        <authorList>
            <person name="Goeker M."/>
        </authorList>
    </citation>
    <scope>NUCLEOTIDE SEQUENCE [LARGE SCALE GENOMIC DNA]</scope>
    <source>
        <strain evidence="11 12">DSM 103725</strain>
    </source>
</reference>
<evidence type="ECO:0000256" key="7">
    <source>
        <dbReference type="ARBA" id="ARBA00022737"/>
    </source>
</evidence>
<keyword evidence="5" id="KW-0686">Riboflavin biosynthesis</keyword>
<gene>
    <name evidence="11" type="ORF">HNQ40_003252</name>
</gene>
<evidence type="ECO:0000256" key="6">
    <source>
        <dbReference type="ARBA" id="ARBA00022679"/>
    </source>
</evidence>
<comment type="function">
    <text evidence="1">Catalyzes the dismutation of two molecules of 6,7-dimethyl-8-ribityllumazine, resulting in the formation of riboflavin and 5-amino-6-(D-ribitylamino)uracil.</text>
</comment>
<evidence type="ECO:0000256" key="8">
    <source>
        <dbReference type="NCBIfam" id="TIGR00187"/>
    </source>
</evidence>
<feature type="domain" description="Lumazine-binding" evidence="10">
    <location>
        <begin position="1"/>
        <end position="99"/>
    </location>
</feature>
<dbReference type="InterPro" id="IPR026017">
    <property type="entry name" value="Lumazine-bd_dom"/>
</dbReference>
<dbReference type="GO" id="GO:0009231">
    <property type="term" value="P:riboflavin biosynthetic process"/>
    <property type="evidence" value="ECO:0007669"/>
    <property type="project" value="UniProtKB-KW"/>
</dbReference>
<dbReference type="PIRSF" id="PIRSF000498">
    <property type="entry name" value="Riboflavin_syn_A"/>
    <property type="match status" value="1"/>
</dbReference>
<dbReference type="Pfam" id="PF00677">
    <property type="entry name" value="Lum_binding"/>
    <property type="match status" value="2"/>
</dbReference>
<keyword evidence="12" id="KW-1185">Reference proteome</keyword>
<dbReference type="Gene3D" id="2.40.30.20">
    <property type="match status" value="2"/>
</dbReference>
<dbReference type="NCBIfam" id="NF006767">
    <property type="entry name" value="PRK09289.1"/>
    <property type="match status" value="1"/>
</dbReference>
<evidence type="ECO:0000313" key="11">
    <source>
        <dbReference type="EMBL" id="MBB6431446.1"/>
    </source>
</evidence>
<feature type="domain" description="Lumazine-binding" evidence="10">
    <location>
        <begin position="100"/>
        <end position="196"/>
    </location>
</feature>
<keyword evidence="7" id="KW-0677">Repeat</keyword>
<protein>
    <recommendedName>
        <fullName evidence="4 8">Riboflavin synthase</fullName>
        <ecNumber evidence="3 8">2.5.1.9</ecNumber>
    </recommendedName>
</protein>
<evidence type="ECO:0000256" key="4">
    <source>
        <dbReference type="ARBA" id="ARBA00013950"/>
    </source>
</evidence>
<organism evidence="11 12">
    <name type="scientific">Algisphaera agarilytica</name>
    <dbReference type="NCBI Taxonomy" id="1385975"/>
    <lineage>
        <taxon>Bacteria</taxon>
        <taxon>Pseudomonadati</taxon>
        <taxon>Planctomycetota</taxon>
        <taxon>Phycisphaerae</taxon>
        <taxon>Phycisphaerales</taxon>
        <taxon>Phycisphaeraceae</taxon>
        <taxon>Algisphaera</taxon>
    </lineage>
</organism>
<dbReference type="EC" id="2.5.1.9" evidence="3 8"/>
<dbReference type="PANTHER" id="PTHR21098:SF0">
    <property type="entry name" value="RIBOFLAVIN SYNTHASE"/>
    <property type="match status" value="1"/>
</dbReference>
<feature type="repeat" description="Lumazine-binding" evidence="9">
    <location>
        <begin position="100"/>
        <end position="196"/>
    </location>
</feature>
<sequence length="223" mass="23569">MFTGIVQTQGLIRTLTPNEFGARLTIDRGGLTPDTTPVAQGDSICVSGVCLTAVDITDQTLGFDVIAETLAKTKLGDLAEGDTVNLEPAVTPSQPLGGHFMQGHVDGVGEIVKVLDSPEEWRTTVRPPAELMRYIVPKGSVAIDGVSLTIASVTPDTFDVALIPETLSRTTLGVQREGTRVNLEADILSKTVIHAMERMGAAPAAKPSTEVTMDTLREAGFAK</sequence>
<evidence type="ECO:0000256" key="2">
    <source>
        <dbReference type="ARBA" id="ARBA00004887"/>
    </source>
</evidence>
<dbReference type="AlphaFoldDB" id="A0A7X0LMA6"/>
<dbReference type="NCBIfam" id="TIGR00187">
    <property type="entry name" value="ribE"/>
    <property type="match status" value="1"/>
</dbReference>
<comment type="caution">
    <text evidence="11">The sequence shown here is derived from an EMBL/GenBank/DDBJ whole genome shotgun (WGS) entry which is preliminary data.</text>
</comment>
<dbReference type="FunFam" id="2.40.30.20:FF:000004">
    <property type="entry name" value="Riboflavin synthase, alpha subunit"/>
    <property type="match status" value="1"/>
</dbReference>
<dbReference type="SUPFAM" id="SSF63380">
    <property type="entry name" value="Riboflavin synthase domain-like"/>
    <property type="match status" value="2"/>
</dbReference>
<evidence type="ECO:0000259" key="10">
    <source>
        <dbReference type="PROSITE" id="PS51177"/>
    </source>
</evidence>
<dbReference type="PANTHER" id="PTHR21098">
    <property type="entry name" value="RIBOFLAVIN SYNTHASE ALPHA CHAIN"/>
    <property type="match status" value="1"/>
</dbReference>
<dbReference type="Proteomes" id="UP000541810">
    <property type="component" value="Unassembled WGS sequence"/>
</dbReference>